<dbReference type="Proteomes" id="UP000032633">
    <property type="component" value="Chromosome"/>
</dbReference>
<reference evidence="6" key="2">
    <citation type="submission" date="2015-03" db="EMBL/GenBank/DDBJ databases">
        <title>Genome sequence of Paenibacillus beijingensis strain DSM 24997T.</title>
        <authorList>
            <person name="Kwak Y."/>
            <person name="Shin J.-H."/>
        </authorList>
    </citation>
    <scope>NUCLEOTIDE SEQUENCE [LARGE SCALE GENOMIC DNA]</scope>
    <source>
        <strain evidence="6">DSM 24997</strain>
    </source>
</reference>
<dbReference type="RefSeq" id="WP_045668849.1">
    <property type="nucleotide sequence ID" value="NZ_CP011058.1"/>
</dbReference>
<protein>
    <recommendedName>
        <fullName evidence="4">HTH araC/xylS-type domain-containing protein</fullName>
    </recommendedName>
</protein>
<evidence type="ECO:0000313" key="6">
    <source>
        <dbReference type="Proteomes" id="UP000032633"/>
    </source>
</evidence>
<dbReference type="InterPro" id="IPR018062">
    <property type="entry name" value="HTH_AraC-typ_CS"/>
</dbReference>
<dbReference type="Gene3D" id="1.10.10.60">
    <property type="entry name" value="Homeodomain-like"/>
    <property type="match status" value="2"/>
</dbReference>
<dbReference type="OrthoDB" id="2644630at2"/>
<dbReference type="PROSITE" id="PS00041">
    <property type="entry name" value="HTH_ARAC_FAMILY_1"/>
    <property type="match status" value="1"/>
</dbReference>
<feature type="domain" description="HTH araC/xylS-type" evidence="4">
    <location>
        <begin position="177"/>
        <end position="275"/>
    </location>
</feature>
<keyword evidence="3" id="KW-0804">Transcription</keyword>
<evidence type="ECO:0000256" key="3">
    <source>
        <dbReference type="ARBA" id="ARBA00023163"/>
    </source>
</evidence>
<dbReference type="GO" id="GO:0043565">
    <property type="term" value="F:sequence-specific DNA binding"/>
    <property type="evidence" value="ECO:0007669"/>
    <property type="project" value="InterPro"/>
</dbReference>
<organism evidence="5 6">
    <name type="scientific">Paenibacillus beijingensis</name>
    <dbReference type="NCBI Taxonomy" id="1126833"/>
    <lineage>
        <taxon>Bacteria</taxon>
        <taxon>Bacillati</taxon>
        <taxon>Bacillota</taxon>
        <taxon>Bacilli</taxon>
        <taxon>Bacillales</taxon>
        <taxon>Paenibacillaceae</taxon>
        <taxon>Paenibacillus</taxon>
    </lineage>
</organism>
<evidence type="ECO:0000313" key="5">
    <source>
        <dbReference type="EMBL" id="AJY73414.1"/>
    </source>
</evidence>
<dbReference type="GO" id="GO:0003700">
    <property type="term" value="F:DNA-binding transcription factor activity"/>
    <property type="evidence" value="ECO:0007669"/>
    <property type="project" value="InterPro"/>
</dbReference>
<dbReference type="SUPFAM" id="SSF46689">
    <property type="entry name" value="Homeodomain-like"/>
    <property type="match status" value="2"/>
</dbReference>
<dbReference type="STRING" id="1126833.VN24_00680"/>
<name>A0A0D5NDD9_9BACL</name>
<dbReference type="InterPro" id="IPR037923">
    <property type="entry name" value="HTH-like"/>
</dbReference>
<dbReference type="EMBL" id="CP011058">
    <property type="protein sequence ID" value="AJY73414.1"/>
    <property type="molecule type" value="Genomic_DNA"/>
</dbReference>
<dbReference type="Pfam" id="PF12833">
    <property type="entry name" value="HTH_18"/>
    <property type="match status" value="1"/>
</dbReference>
<dbReference type="PRINTS" id="PR00032">
    <property type="entry name" value="HTHARAC"/>
</dbReference>
<accession>A0A0D5NDD9</accession>
<dbReference type="AlphaFoldDB" id="A0A0D5NDD9"/>
<evidence type="ECO:0000256" key="2">
    <source>
        <dbReference type="ARBA" id="ARBA00023125"/>
    </source>
</evidence>
<dbReference type="PATRIC" id="fig|1126833.4.peg.159"/>
<dbReference type="PANTHER" id="PTHR43280:SF10">
    <property type="entry name" value="REGULATORY PROTEIN POCR"/>
    <property type="match status" value="1"/>
</dbReference>
<dbReference type="PANTHER" id="PTHR43280">
    <property type="entry name" value="ARAC-FAMILY TRANSCRIPTIONAL REGULATOR"/>
    <property type="match status" value="1"/>
</dbReference>
<keyword evidence="6" id="KW-1185">Reference proteome</keyword>
<keyword evidence="1" id="KW-0805">Transcription regulation</keyword>
<dbReference type="KEGG" id="pbj:VN24_00680"/>
<evidence type="ECO:0000259" key="4">
    <source>
        <dbReference type="PROSITE" id="PS01124"/>
    </source>
</evidence>
<dbReference type="SMART" id="SM00342">
    <property type="entry name" value="HTH_ARAC"/>
    <property type="match status" value="1"/>
</dbReference>
<dbReference type="SUPFAM" id="SSF51215">
    <property type="entry name" value="Regulatory protein AraC"/>
    <property type="match status" value="1"/>
</dbReference>
<dbReference type="InterPro" id="IPR018060">
    <property type="entry name" value="HTH_AraC"/>
</dbReference>
<gene>
    <name evidence="5" type="ORF">VN24_00680</name>
</gene>
<dbReference type="PROSITE" id="PS01124">
    <property type="entry name" value="HTH_ARAC_FAMILY_2"/>
    <property type="match status" value="1"/>
</dbReference>
<proteinExistence type="predicted"/>
<sequence>MLTRWKIAKEQGMDWYEERSAEIPSDQTDLSGQLVLVSYGTCVYWIDNEKVIAERGDLLFIPSTCAYYGKSVPTVVHEKYTAEFSLPRISPEVHDVQPTGNPGNKPPDVPYADAWFKRKAGMYDLILERFKILQAEFQEQGPYYEMRGCALLMEIMALFNRELQRGPHVPNKIKQVDRMKSYIASHYREKVTKEDLGAAIGRSPNHAAMLFKEVTGQTISGYVHAVRMKTGLYLLTESLLNVGEISRYLGYQDVSYFQKMFRRINGRTPSDYLKERS</sequence>
<dbReference type="InterPro" id="IPR009057">
    <property type="entry name" value="Homeodomain-like_sf"/>
</dbReference>
<dbReference type="InterPro" id="IPR020449">
    <property type="entry name" value="Tscrpt_reg_AraC-type_HTH"/>
</dbReference>
<keyword evidence="2" id="KW-0238">DNA-binding</keyword>
<evidence type="ECO:0000256" key="1">
    <source>
        <dbReference type="ARBA" id="ARBA00023015"/>
    </source>
</evidence>
<dbReference type="HOGENOM" id="CLU_000445_88_6_9"/>
<reference evidence="5 6" key="1">
    <citation type="journal article" date="2015" name="J. Biotechnol.">
        <title>Complete genome sequence of Paenibacillus beijingensis 7188(T) (=DSM 24997(T)), a novel rhizobacterium from jujube garden soil.</title>
        <authorList>
            <person name="Kwak Y."/>
            <person name="Shin J.H."/>
        </authorList>
    </citation>
    <scope>NUCLEOTIDE SEQUENCE [LARGE SCALE GENOMIC DNA]</scope>
    <source>
        <strain evidence="5 6">DSM 24997</strain>
    </source>
</reference>